<name>A0A0S4M519_9BURK</name>
<reference evidence="5" key="1">
    <citation type="submission" date="2015-11" db="EMBL/GenBank/DDBJ databases">
        <authorList>
            <person name="Seth-Smith H.M.B."/>
        </authorList>
    </citation>
    <scope>NUCLEOTIDE SEQUENCE [LARGE SCALE GENOMIC DNA]</scope>
    <source>
        <strain evidence="5">2013Ark11</strain>
    </source>
</reference>
<proteinExistence type="inferred from homology"/>
<dbReference type="PANTHER" id="PTHR43000">
    <property type="entry name" value="DTDP-D-GLUCOSE 4,6-DEHYDRATASE-RELATED"/>
    <property type="match status" value="1"/>
</dbReference>
<dbReference type="Gene3D" id="3.90.25.10">
    <property type="entry name" value="UDP-galactose 4-epimerase, domain 1"/>
    <property type="match status" value="1"/>
</dbReference>
<dbReference type="InterPro" id="IPR036291">
    <property type="entry name" value="NAD(P)-bd_dom_sf"/>
</dbReference>
<dbReference type="Proteomes" id="UP000198651">
    <property type="component" value="Chromosome I"/>
</dbReference>
<dbReference type="STRING" id="1561003.Ark11_1371"/>
<evidence type="ECO:0000313" key="4">
    <source>
        <dbReference type="EMBL" id="CUT18175.1"/>
    </source>
</evidence>
<dbReference type="EMBL" id="LN906597">
    <property type="protein sequence ID" value="CUT18175.1"/>
    <property type="molecule type" value="Genomic_DNA"/>
</dbReference>
<evidence type="ECO:0000259" key="3">
    <source>
        <dbReference type="Pfam" id="PF01370"/>
    </source>
</evidence>
<dbReference type="SUPFAM" id="SSF51735">
    <property type="entry name" value="NAD(P)-binding Rossmann-fold domains"/>
    <property type="match status" value="1"/>
</dbReference>
<dbReference type="OrthoDB" id="9811743at2"/>
<evidence type="ECO:0000256" key="2">
    <source>
        <dbReference type="ARBA" id="ARBA00007637"/>
    </source>
</evidence>
<gene>
    <name evidence="4" type="ORF">Ark11_1371</name>
</gene>
<evidence type="ECO:0000313" key="5">
    <source>
        <dbReference type="Proteomes" id="UP000198651"/>
    </source>
</evidence>
<dbReference type="RefSeq" id="WP_092343265.1">
    <property type="nucleotide sequence ID" value="NZ_LN906597.1"/>
</dbReference>
<comment type="similarity">
    <text evidence="2">Belongs to the NAD(P)-dependent epimerase/dehydratase family.</text>
</comment>
<feature type="domain" description="NAD-dependent epimerase/dehydratase" evidence="3">
    <location>
        <begin position="45"/>
        <end position="233"/>
    </location>
</feature>
<dbReference type="AlphaFoldDB" id="A0A0S4M519"/>
<dbReference type="InterPro" id="IPR001509">
    <property type="entry name" value="Epimerase_deHydtase"/>
</dbReference>
<dbReference type="Gene3D" id="3.40.50.720">
    <property type="entry name" value="NAD(P)-binding Rossmann-like Domain"/>
    <property type="match status" value="1"/>
</dbReference>
<keyword evidence="5" id="KW-1185">Reference proteome</keyword>
<accession>A0A0S4M519</accession>
<comment type="pathway">
    <text evidence="1">Bacterial outer membrane biogenesis; LPS O-antigen biosynthesis.</text>
</comment>
<dbReference type="Pfam" id="PF01370">
    <property type="entry name" value="Epimerase"/>
    <property type="match status" value="1"/>
</dbReference>
<evidence type="ECO:0000256" key="1">
    <source>
        <dbReference type="ARBA" id="ARBA00005125"/>
    </source>
</evidence>
<organism evidence="4 5">
    <name type="scientific">Candidatus Ichthyocystis hellenicum</name>
    <dbReference type="NCBI Taxonomy" id="1561003"/>
    <lineage>
        <taxon>Bacteria</taxon>
        <taxon>Pseudomonadati</taxon>
        <taxon>Pseudomonadota</taxon>
        <taxon>Betaproteobacteria</taxon>
        <taxon>Burkholderiales</taxon>
        <taxon>Candidatus Ichthyocystis</taxon>
    </lineage>
</organism>
<sequence>MNNDILIVGTNQQLRTALRAVAQNNQEFKDIRILSWGQDKNCQENNTEINAFIKKQQPQYIIHLGLQRPLSTTNCSDKYPNRYKEHIDEVEQLLKTISELRIKPHYLYCSSSDVYDCSPTITIAKETSPLNTSKEESKCLISCEDIIIEQAAIHNIPSSIARLFESTYPNFFGKHPLYHYCTQINTIKWGIRPAEIWVGNLNSYYDFLEIKDVARAILKIIKNRNTRGEIYNVSSGEASCLFDLVSELIKISGIAVDMHVDVLREQLESTPNIIGNNEKIVTETSWIPEQKFISSLSSFLGENNNKSR</sequence>
<protein>
    <submittedName>
        <fullName evidence="4">Putative NAD dependent epimerase/dehydratase family protein</fullName>
    </submittedName>
</protein>